<dbReference type="EMBL" id="JAHLQT010015640">
    <property type="protein sequence ID" value="KAG7169680.1"/>
    <property type="molecule type" value="Genomic_DNA"/>
</dbReference>
<organism evidence="2 3">
    <name type="scientific">Homarus americanus</name>
    <name type="common">American lobster</name>
    <dbReference type="NCBI Taxonomy" id="6706"/>
    <lineage>
        <taxon>Eukaryota</taxon>
        <taxon>Metazoa</taxon>
        <taxon>Ecdysozoa</taxon>
        <taxon>Arthropoda</taxon>
        <taxon>Crustacea</taxon>
        <taxon>Multicrustacea</taxon>
        <taxon>Malacostraca</taxon>
        <taxon>Eumalacostraca</taxon>
        <taxon>Eucarida</taxon>
        <taxon>Decapoda</taxon>
        <taxon>Pleocyemata</taxon>
        <taxon>Astacidea</taxon>
        <taxon>Nephropoidea</taxon>
        <taxon>Nephropidae</taxon>
        <taxon>Homarus</taxon>
    </lineage>
</organism>
<dbReference type="AlphaFoldDB" id="A0A8J5K4F8"/>
<name>A0A8J5K4F8_HOMAM</name>
<evidence type="ECO:0000313" key="2">
    <source>
        <dbReference type="EMBL" id="KAG7169680.1"/>
    </source>
</evidence>
<dbReference type="OrthoDB" id="6342848at2759"/>
<feature type="region of interest" description="Disordered" evidence="1">
    <location>
        <begin position="43"/>
        <end position="73"/>
    </location>
</feature>
<sequence length="355" mass="40996">MAGRRGGDGWCGMLSPWLGSAWMCPVKRQPSIPSEAITFGDDNWWRESPSPSRTYRGPQMIGTPPPPPPPPPPPDMVCFEQENRRCWLPQAAPSGPPVPPPHGPHSLYRSLEDYKPLQHISRTVHFNEYEDILKEGLKPKKIGSEHLTYISISKQNICALFFGVPGDGDAHDWYGNIRLKVEFNRMLQEIHPRVYFVDVVDFKSSSASRLLLTTRRYDNHFPRYDPKVMGGPWYRDPSGKDWYLTNARRYNSTNKNHHGHQLEFLVELNKVEYQKLLSMCEKSPVDHSQANTKKPRTCMRYNSFGNPCPSPWEAKETEERVMCLDLKKKKKKYPTTCDRLENKDKGEKKDNERAI</sequence>
<evidence type="ECO:0000256" key="1">
    <source>
        <dbReference type="SAM" id="MobiDB-lite"/>
    </source>
</evidence>
<keyword evidence="3" id="KW-1185">Reference proteome</keyword>
<feature type="compositionally biased region" description="Basic and acidic residues" evidence="1">
    <location>
        <begin position="338"/>
        <end position="355"/>
    </location>
</feature>
<proteinExistence type="predicted"/>
<comment type="caution">
    <text evidence="2">The sequence shown here is derived from an EMBL/GenBank/DDBJ whole genome shotgun (WGS) entry which is preliminary data.</text>
</comment>
<evidence type="ECO:0000313" key="3">
    <source>
        <dbReference type="Proteomes" id="UP000747542"/>
    </source>
</evidence>
<gene>
    <name evidence="2" type="ORF">Hamer_G013302</name>
</gene>
<accession>A0A8J5K4F8</accession>
<dbReference type="Proteomes" id="UP000747542">
    <property type="component" value="Unassembled WGS sequence"/>
</dbReference>
<reference evidence="2" key="1">
    <citation type="journal article" date="2021" name="Sci. Adv.">
        <title>The American lobster genome reveals insights on longevity, neural, and immune adaptations.</title>
        <authorList>
            <person name="Polinski J.M."/>
            <person name="Zimin A.V."/>
            <person name="Clark K.F."/>
            <person name="Kohn A.B."/>
            <person name="Sadowski N."/>
            <person name="Timp W."/>
            <person name="Ptitsyn A."/>
            <person name="Khanna P."/>
            <person name="Romanova D.Y."/>
            <person name="Williams P."/>
            <person name="Greenwood S.J."/>
            <person name="Moroz L.L."/>
            <person name="Walt D.R."/>
            <person name="Bodnar A.G."/>
        </authorList>
    </citation>
    <scope>NUCLEOTIDE SEQUENCE</scope>
    <source>
        <strain evidence="2">GMGI-L3</strain>
    </source>
</reference>
<feature type="compositionally biased region" description="Pro residues" evidence="1">
    <location>
        <begin position="63"/>
        <end position="73"/>
    </location>
</feature>
<protein>
    <submittedName>
        <fullName evidence="2">Uncharacterized protein</fullName>
    </submittedName>
</protein>
<feature type="region of interest" description="Disordered" evidence="1">
    <location>
        <begin position="335"/>
        <end position="355"/>
    </location>
</feature>